<keyword evidence="2" id="KW-1185">Reference proteome</keyword>
<sequence length="438" mass="48345">MPYALLAVDHLSDSVGGLEPVDRHETRHFLTVAACLFLGAAACGFLWSWQNLRELELSHGGTESGISDKFASWQDWGGFEPVKTLHQALEMERKAWQMTRQETCSWEAGDPPPQFAGWKAWPEAGERCEPRESHLHPDKPERSDCWDILVSSCSNTSKCGASWQKAHKAALHKLGITAVKARYPLDDVSLCGGGSEGSRSWTSDEWERSQSWFERNVQVYVLEMPGLVISEQHETFSDLARHGLQAVRVAGLDLLFSDDLKVALAAGVVPDGFDPRNFADELGAASRAASHFHVQRMASALAGHKPLALVLEDGIRLARDFQQRVWSLIQEEIPCDWDVLSLSSSCPAGRCISPHLARIGPNAKLSRMERCKEMVSRGFGGILYRSAVVASIQKRWMGVAFDVNHPDCLSLDASLAALADEVAFYAVPAVQSHILRSC</sequence>
<dbReference type="Proteomes" id="UP001642484">
    <property type="component" value="Unassembled WGS sequence"/>
</dbReference>
<dbReference type="EMBL" id="CAXAMN010000248">
    <property type="protein sequence ID" value="CAK8987280.1"/>
    <property type="molecule type" value="Genomic_DNA"/>
</dbReference>
<name>A0ABP0HAP0_9DINO</name>
<organism evidence="1 2">
    <name type="scientific">Durusdinium trenchii</name>
    <dbReference type="NCBI Taxonomy" id="1381693"/>
    <lineage>
        <taxon>Eukaryota</taxon>
        <taxon>Sar</taxon>
        <taxon>Alveolata</taxon>
        <taxon>Dinophyceae</taxon>
        <taxon>Suessiales</taxon>
        <taxon>Symbiodiniaceae</taxon>
        <taxon>Durusdinium</taxon>
    </lineage>
</organism>
<gene>
    <name evidence="1" type="ORF">CCMP2556_LOCUS815</name>
</gene>
<evidence type="ECO:0000313" key="2">
    <source>
        <dbReference type="Proteomes" id="UP001642484"/>
    </source>
</evidence>
<accession>A0ABP0HAP0</accession>
<comment type="caution">
    <text evidence="1">The sequence shown here is derived from an EMBL/GenBank/DDBJ whole genome shotgun (WGS) entry which is preliminary data.</text>
</comment>
<evidence type="ECO:0000313" key="1">
    <source>
        <dbReference type="EMBL" id="CAK8987280.1"/>
    </source>
</evidence>
<reference evidence="1 2" key="1">
    <citation type="submission" date="2024-02" db="EMBL/GenBank/DDBJ databases">
        <authorList>
            <person name="Chen Y."/>
            <person name="Shah S."/>
            <person name="Dougan E. K."/>
            <person name="Thang M."/>
            <person name="Chan C."/>
        </authorList>
    </citation>
    <scope>NUCLEOTIDE SEQUENCE [LARGE SCALE GENOMIC DNA]</scope>
</reference>
<protein>
    <submittedName>
        <fullName evidence="1">Uncharacterized protein</fullName>
    </submittedName>
</protein>
<proteinExistence type="predicted"/>